<evidence type="ECO:0000256" key="2">
    <source>
        <dbReference type="ARBA" id="ARBA00022741"/>
    </source>
</evidence>
<feature type="domain" description="ABC transporter" evidence="5">
    <location>
        <begin position="4"/>
        <end position="210"/>
    </location>
</feature>
<evidence type="ECO:0000256" key="1">
    <source>
        <dbReference type="ARBA" id="ARBA00022737"/>
    </source>
</evidence>
<dbReference type="AlphaFoldDB" id="A0A017SX45"/>
<reference evidence="6 7" key="1">
    <citation type="submission" date="2013-05" db="EMBL/GenBank/DDBJ databases">
        <title>Genome assembly of Chondromyces apiculatus DSM 436.</title>
        <authorList>
            <person name="Sharma G."/>
            <person name="Khatri I."/>
            <person name="Kaur C."/>
            <person name="Mayilraj S."/>
            <person name="Subramanian S."/>
        </authorList>
    </citation>
    <scope>NUCLEOTIDE SEQUENCE [LARGE SCALE GENOMIC DNA]</scope>
    <source>
        <strain evidence="6 7">DSM 436</strain>
    </source>
</reference>
<keyword evidence="1" id="KW-0677">Repeat</keyword>
<dbReference type="PROSITE" id="PS50893">
    <property type="entry name" value="ABC_TRANSPORTER_2"/>
    <property type="match status" value="1"/>
</dbReference>
<dbReference type="InterPro" id="IPR027417">
    <property type="entry name" value="P-loop_NTPase"/>
</dbReference>
<evidence type="ECO:0000313" key="6">
    <source>
        <dbReference type="EMBL" id="EYF01175.1"/>
    </source>
</evidence>
<dbReference type="CDD" id="cd03221">
    <property type="entry name" value="ABCF_EF-3"/>
    <property type="match status" value="1"/>
</dbReference>
<dbReference type="GO" id="GO:0005524">
    <property type="term" value="F:ATP binding"/>
    <property type="evidence" value="ECO:0007669"/>
    <property type="project" value="UniProtKB-KW"/>
</dbReference>
<name>A0A017SX45_9BACT</name>
<comment type="caution">
    <text evidence="6">The sequence shown here is derived from an EMBL/GenBank/DDBJ whole genome shotgun (WGS) entry which is preliminary data.</text>
</comment>
<dbReference type="EMBL" id="ASRX01000087">
    <property type="protein sequence ID" value="EYF01175.1"/>
    <property type="molecule type" value="Genomic_DNA"/>
</dbReference>
<dbReference type="SMART" id="SM00382">
    <property type="entry name" value="AAA"/>
    <property type="match status" value="2"/>
</dbReference>
<dbReference type="PANTHER" id="PTHR19211">
    <property type="entry name" value="ATP-BINDING TRANSPORT PROTEIN-RELATED"/>
    <property type="match status" value="1"/>
</dbReference>
<dbReference type="InterPro" id="IPR003439">
    <property type="entry name" value="ABC_transporter-like_ATP-bd"/>
</dbReference>
<dbReference type="Proteomes" id="UP000019678">
    <property type="component" value="Unassembled WGS sequence"/>
</dbReference>
<dbReference type="Gene3D" id="3.40.50.300">
    <property type="entry name" value="P-loop containing nucleotide triphosphate hydrolases"/>
    <property type="match status" value="2"/>
</dbReference>
<evidence type="ECO:0000259" key="5">
    <source>
        <dbReference type="PROSITE" id="PS50893"/>
    </source>
</evidence>
<dbReference type="PANTHER" id="PTHR19211:SF123">
    <property type="entry name" value="ABC TRANSPORTER"/>
    <property type="match status" value="1"/>
</dbReference>
<gene>
    <name evidence="6" type="ORF">CAP_8598</name>
</gene>
<keyword evidence="7" id="KW-1185">Reference proteome</keyword>
<keyword evidence="2" id="KW-0547">Nucleotide-binding</keyword>
<dbReference type="Pfam" id="PF00005">
    <property type="entry name" value="ABC_tran"/>
    <property type="match status" value="1"/>
</dbReference>
<keyword evidence="3" id="KW-0067">ATP-binding</keyword>
<evidence type="ECO:0000256" key="4">
    <source>
        <dbReference type="SAM" id="MobiDB-lite"/>
    </source>
</evidence>
<evidence type="ECO:0000313" key="7">
    <source>
        <dbReference type="Proteomes" id="UP000019678"/>
    </source>
</evidence>
<dbReference type="OrthoDB" id="9762051at2"/>
<evidence type="ECO:0000256" key="3">
    <source>
        <dbReference type="ARBA" id="ARBA00022840"/>
    </source>
</evidence>
<accession>A0A017SX45</accession>
<dbReference type="STRING" id="1192034.CAP_8598"/>
<dbReference type="InterPro" id="IPR003593">
    <property type="entry name" value="AAA+_ATPase"/>
</dbReference>
<feature type="compositionally biased region" description="Basic and acidic residues" evidence="4">
    <location>
        <begin position="212"/>
        <end position="234"/>
    </location>
</feature>
<feature type="region of interest" description="Disordered" evidence="4">
    <location>
        <begin position="212"/>
        <end position="254"/>
    </location>
</feature>
<dbReference type="SUPFAM" id="SSF52540">
    <property type="entry name" value="P-loop containing nucleoside triphosphate hydrolases"/>
    <property type="match status" value="2"/>
</dbReference>
<dbReference type="GO" id="GO:0016887">
    <property type="term" value="F:ATP hydrolysis activity"/>
    <property type="evidence" value="ECO:0007669"/>
    <property type="project" value="InterPro"/>
</dbReference>
<dbReference type="RefSeq" id="WP_044249919.1">
    <property type="nucleotide sequence ID" value="NZ_ASRX01000087.1"/>
</dbReference>
<protein>
    <recommendedName>
        <fullName evidence="5">ABC transporter domain-containing protein</fullName>
    </recommendedName>
</protein>
<dbReference type="eggNOG" id="COG0488">
    <property type="taxonomic scope" value="Bacteria"/>
</dbReference>
<organism evidence="6 7">
    <name type="scientific">Chondromyces apiculatus DSM 436</name>
    <dbReference type="NCBI Taxonomy" id="1192034"/>
    <lineage>
        <taxon>Bacteria</taxon>
        <taxon>Pseudomonadati</taxon>
        <taxon>Myxococcota</taxon>
        <taxon>Polyangia</taxon>
        <taxon>Polyangiales</taxon>
        <taxon>Polyangiaceae</taxon>
        <taxon>Chondromyces</taxon>
    </lineage>
</organism>
<proteinExistence type="predicted"/>
<sequence>MQSIRLSRVSFSYSDVAAILSDAEVHLAPGWTGLVGPNGAGKTTLLRLLSGALTPDEGHVLVEPQGARVVLCPQAVEHADEEIEAFAAEVGGEARRLRAMLALDPETLGRWSTLSPGERKRWQIGAALWAAPDVLLLDEPTNHIDAEARALLVGALRGFRGIGVCVSHDRVLLDELTEDTVRVDRGTVRTFPGGYSAAKALWEAEGREKVEAHQRARGEEKKLKRQLGDARRDLASATANRRTRNRAKGPKDHDARGMLAKVTAEWGEKNAGRQVTLLRKQHEEAQAAVGEHHVEKERGRSVFVDYQRSPTPWLFVLDAPEIRAGGATGKQVLGEVRLSVGREDRIRVEGPNGGGKTTLVEALLKASRVPREKVLYVPQELGEEAEQALAAEVRALDPVARGRVMSLVAALGVEPERLLGSARPSPGEARKLMIALGLGRHVWAVVLDEPTNHLDLPSIERLEKALSDYPGALLLVTHDAAFARACTQTRWRVGGGQVEVSGDVEGA</sequence>
<dbReference type="InterPro" id="IPR050611">
    <property type="entry name" value="ABCF"/>
</dbReference>